<evidence type="ECO:0000313" key="4">
    <source>
        <dbReference type="EMBL" id="TGU72520.1"/>
    </source>
</evidence>
<dbReference type="PANTHER" id="PTHR34069:SF3">
    <property type="entry name" value="ACYL-COA:ACYL-COA ALKYLTRANSFERASE"/>
    <property type="match status" value="1"/>
</dbReference>
<dbReference type="InterPro" id="IPR016039">
    <property type="entry name" value="Thiolase-like"/>
</dbReference>
<dbReference type="PANTHER" id="PTHR34069">
    <property type="entry name" value="3-OXOACYL-[ACYL-CARRIER-PROTEIN] SYNTHASE 3"/>
    <property type="match status" value="1"/>
</dbReference>
<dbReference type="Proteomes" id="UP000306416">
    <property type="component" value="Unassembled WGS sequence"/>
</dbReference>
<dbReference type="GO" id="GO:0016746">
    <property type="term" value="F:acyltransferase activity"/>
    <property type="evidence" value="ECO:0007669"/>
    <property type="project" value="UniProtKB-KW"/>
</dbReference>
<protein>
    <submittedName>
        <fullName evidence="4">3-oxoacyl-ACP synthase III</fullName>
    </submittedName>
</protein>
<comment type="caution">
    <text evidence="4">The sequence shown here is derived from an EMBL/GenBank/DDBJ whole genome shotgun (WGS) entry which is preliminary data.</text>
</comment>
<dbReference type="CDD" id="cd00830">
    <property type="entry name" value="KAS_III"/>
    <property type="match status" value="1"/>
</dbReference>
<dbReference type="GO" id="GO:0044550">
    <property type="term" value="P:secondary metabolite biosynthetic process"/>
    <property type="evidence" value="ECO:0007669"/>
    <property type="project" value="TreeGrafter"/>
</dbReference>
<evidence type="ECO:0000256" key="2">
    <source>
        <dbReference type="ARBA" id="ARBA00023315"/>
    </source>
</evidence>
<evidence type="ECO:0000259" key="3">
    <source>
        <dbReference type="Pfam" id="PF08541"/>
    </source>
</evidence>
<keyword evidence="5" id="KW-1185">Reference proteome</keyword>
<dbReference type="InterPro" id="IPR013747">
    <property type="entry name" value="ACP_syn_III_C"/>
</dbReference>
<reference evidence="4 5" key="1">
    <citation type="submission" date="2019-04" db="EMBL/GenBank/DDBJ databases">
        <title>Geobacter oryzae sp. nov., ferric-reducing bacteria isolated from paddy soil.</title>
        <authorList>
            <person name="Xu Z."/>
            <person name="Masuda Y."/>
            <person name="Itoh H."/>
            <person name="Senoo K."/>
        </authorList>
    </citation>
    <scope>NUCLEOTIDE SEQUENCE [LARGE SCALE GENOMIC DNA]</scope>
    <source>
        <strain evidence="4 5">Red111</strain>
    </source>
</reference>
<dbReference type="RefSeq" id="WP_135869997.1">
    <property type="nucleotide sequence ID" value="NZ_SRSC01000002.1"/>
</dbReference>
<sequence>MKYSKVYIESFGYELAPVVVTSDELEARLEPLYKTLHFSPGQLQALTGIRERRWWEPGFQLSKGAIAAGKKALSAAGISAGDLGALLYTGVCRERFEPATACRVAAGLGVSGNAAVFDLSNACLGVLNGILEVANRIELGQIRAGLVVSCESARDINDIMIKKMLEDRSMENFASSLATLTGGSGAVAVLLTDGSFSKSGRRRLRGGITHAAPEHHALCLWGITPDGKGGYEQSMSTDAVSVMNYGVDLGRRTWDEFLPEVGWSESDVDRVVCHQVGSAHQSAILKTLGIPLHKDFTTYEFLGNMGTVSLPLTAALADERDVLSAGDRVALLGIGSGLNCLMLGVDW</sequence>
<dbReference type="NCBIfam" id="NF006720">
    <property type="entry name" value="PRK09258.1"/>
    <property type="match status" value="1"/>
</dbReference>
<gene>
    <name evidence="4" type="ORF">E4633_09460</name>
</gene>
<name>A0A4S1CHD4_9BACT</name>
<dbReference type="EMBL" id="SRSC01000002">
    <property type="protein sequence ID" value="TGU72520.1"/>
    <property type="molecule type" value="Genomic_DNA"/>
</dbReference>
<dbReference type="SUPFAM" id="SSF53901">
    <property type="entry name" value="Thiolase-like"/>
    <property type="match status" value="1"/>
</dbReference>
<organism evidence="4 5">
    <name type="scientific">Geomonas terrae</name>
    <dbReference type="NCBI Taxonomy" id="2562681"/>
    <lineage>
        <taxon>Bacteria</taxon>
        <taxon>Pseudomonadati</taxon>
        <taxon>Thermodesulfobacteriota</taxon>
        <taxon>Desulfuromonadia</taxon>
        <taxon>Geobacterales</taxon>
        <taxon>Geobacteraceae</taxon>
        <taxon>Geomonas</taxon>
    </lineage>
</organism>
<accession>A0A4S1CHD4</accession>
<dbReference type="AlphaFoldDB" id="A0A4S1CHD4"/>
<evidence type="ECO:0000256" key="1">
    <source>
        <dbReference type="ARBA" id="ARBA00022679"/>
    </source>
</evidence>
<feature type="domain" description="Beta-ketoacyl-[acyl-carrier-protein] synthase III C-terminal" evidence="3">
    <location>
        <begin position="260"/>
        <end position="341"/>
    </location>
</feature>
<keyword evidence="2" id="KW-0012">Acyltransferase</keyword>
<proteinExistence type="predicted"/>
<evidence type="ECO:0000313" key="5">
    <source>
        <dbReference type="Proteomes" id="UP000306416"/>
    </source>
</evidence>
<dbReference type="Gene3D" id="3.40.47.10">
    <property type="match status" value="2"/>
</dbReference>
<dbReference type="Pfam" id="PF08541">
    <property type="entry name" value="ACP_syn_III_C"/>
    <property type="match status" value="1"/>
</dbReference>
<keyword evidence="1" id="KW-0808">Transferase</keyword>